<reference evidence="6" key="1">
    <citation type="journal article" date="2019" name="Int. J. Syst. Evol. Microbiol.">
        <title>The Global Catalogue of Microorganisms (GCM) 10K type strain sequencing project: providing services to taxonomists for standard genome sequencing and annotation.</title>
        <authorList>
            <consortium name="The Broad Institute Genomics Platform"/>
            <consortium name="The Broad Institute Genome Sequencing Center for Infectious Disease"/>
            <person name="Wu L."/>
            <person name="Ma J."/>
        </authorList>
    </citation>
    <scope>NUCLEOTIDE SEQUENCE [LARGE SCALE GENOMIC DNA]</scope>
    <source>
        <strain evidence="6">JCM 1407</strain>
    </source>
</reference>
<evidence type="ECO:0000256" key="2">
    <source>
        <dbReference type="ARBA" id="ARBA00011322"/>
    </source>
</evidence>
<dbReference type="PANTHER" id="PTHR32114">
    <property type="entry name" value="ABC TRANSPORTER ABCH.3"/>
    <property type="match status" value="1"/>
</dbReference>
<organism evidence="5 6">
    <name type="scientific">Clostridium oceanicum</name>
    <dbReference type="NCBI Taxonomy" id="1543"/>
    <lineage>
        <taxon>Bacteria</taxon>
        <taxon>Bacillati</taxon>
        <taxon>Bacillota</taxon>
        <taxon>Clostridia</taxon>
        <taxon>Eubacteriales</taxon>
        <taxon>Clostridiaceae</taxon>
        <taxon>Clostridium</taxon>
    </lineage>
</organism>
<dbReference type="InterPro" id="IPR027417">
    <property type="entry name" value="P-loop_NTPase"/>
</dbReference>
<evidence type="ECO:0000256" key="4">
    <source>
        <dbReference type="SAM" id="Coils"/>
    </source>
</evidence>
<dbReference type="Gene3D" id="3.40.50.300">
    <property type="entry name" value="P-loop containing nucleotide triphosphate hydrolases"/>
    <property type="match status" value="1"/>
</dbReference>
<sequence length="646" mass="75733">MLKKIILRYLSIRNFKGIKNLNLEFGQGTNIFGENGLGKTSIQDAFTFLLFDKDSKDSTKFDVQPLDKNNNPIHNLETVIEATLVIDGREIVLKRVYKEKYSKVRGTANTEFKGYENKYYVNEVPKKVTEYKKFIDELLNEKIFKLITNPMYFSALPWKNRRKIIYSIIENVDNIDVIKSNKDLKPLEKHIKDKMLNDFMKANKSKIRQLNKDREQIPSRIDELNNSMKELDFDALEFQKRSITAGIKNIDKKIIDKSEINKGLIEIKNKILEKEYNLSQLEYELKLKGNKPKENLESKIRMTVQRIKHSNTNIQELEGDIQRRDTHIKNTLKPKRDKLLKEYRDIKVSTFEIDENNFICPTCKRKFDNEDIENKKIELEQNFNISKAKKLEENIKQGKMVAEEKKDIEERINLLQKRLEVQRENIKLYQNTLENLKSKLNSIKDVNIEDTEESKKLKEEIEALKNQVEDFKQVDISELKKKKTDLSMELEYINSQLAYKEMNQKTLDRINELEEKETKLSENIAELEGLEILSEEFIRSKVKLLEDKVNSKFKYVKFKMFNNQINGGLEECCEPCIDGVTFTSNLNTAAKINAGLDIINTLCSHYGVQAPIFIDNRESVNQLIETNSQIINLIVSTDKEFRVEVM</sequence>
<keyword evidence="6" id="KW-1185">Reference proteome</keyword>
<accession>A0ABP3UIF2</accession>
<feature type="coiled-coil region" evidence="4">
    <location>
        <begin position="369"/>
        <end position="533"/>
    </location>
</feature>
<evidence type="ECO:0000256" key="3">
    <source>
        <dbReference type="ARBA" id="ARBA00013368"/>
    </source>
</evidence>
<comment type="subunit">
    <text evidence="2">Heterodimer of SbcC and SbcD.</text>
</comment>
<evidence type="ECO:0000313" key="6">
    <source>
        <dbReference type="Proteomes" id="UP001501510"/>
    </source>
</evidence>
<comment type="similarity">
    <text evidence="1">Belongs to the SMC family. SbcC subfamily.</text>
</comment>
<dbReference type="Pfam" id="PF11398">
    <property type="entry name" value="DUF2813"/>
    <property type="match status" value="1"/>
</dbReference>
<dbReference type="SUPFAM" id="SSF52540">
    <property type="entry name" value="P-loop containing nucleoside triphosphate hydrolases"/>
    <property type="match status" value="2"/>
</dbReference>
<name>A0ABP3UIF2_9CLOT</name>
<dbReference type="EMBL" id="BAAACG010000006">
    <property type="protein sequence ID" value="GAA0735366.1"/>
    <property type="molecule type" value="Genomic_DNA"/>
</dbReference>
<evidence type="ECO:0000313" key="5">
    <source>
        <dbReference type="EMBL" id="GAA0735366.1"/>
    </source>
</evidence>
<dbReference type="RefSeq" id="WP_343759281.1">
    <property type="nucleotide sequence ID" value="NZ_BAAACG010000006.1"/>
</dbReference>
<keyword evidence="4" id="KW-0175">Coiled coil</keyword>
<dbReference type="PANTHER" id="PTHR32114:SF2">
    <property type="entry name" value="ABC TRANSPORTER ABCH.3"/>
    <property type="match status" value="1"/>
</dbReference>
<comment type="caution">
    <text evidence="5">The sequence shown here is derived from an EMBL/GenBank/DDBJ whole genome shotgun (WGS) entry which is preliminary data.</text>
</comment>
<proteinExistence type="inferred from homology"/>
<dbReference type="InterPro" id="IPR022602">
    <property type="entry name" value="DUF2813"/>
</dbReference>
<gene>
    <name evidence="5" type="ORF">GCM10008906_08990</name>
</gene>
<protein>
    <recommendedName>
        <fullName evidence="3">Nuclease SbcCD subunit C</fullName>
    </recommendedName>
</protein>
<dbReference type="Proteomes" id="UP001501510">
    <property type="component" value="Unassembled WGS sequence"/>
</dbReference>
<evidence type="ECO:0000256" key="1">
    <source>
        <dbReference type="ARBA" id="ARBA00006930"/>
    </source>
</evidence>